<feature type="chain" id="PRO_5015464532" evidence="2">
    <location>
        <begin position="20"/>
        <end position="608"/>
    </location>
</feature>
<sequence>MIKLLSFLLLLLFPIIIHAQFGPGGVGNSTNNGLWLKADDLTLSNGAPVAAWNDRSGNGNNAGNSLTNEQPVFRTSSAINNRPSVYFDGVLDQMIIADDDILDGSSGITFYTVIRPSNLDTGPRGILGKRTNQSTSTNYAYTFFFFNSNKLYVDLDRQNNRFDTGPITFLNLNNYMLGFDFDGGRQQSVRSRILSAGNIIKESTESSTTIPNSNEPLVLGGLNRNYSNGGQPRLGGDYAEVIHYNRALNTAERKIVENYLGAKYDITIANDLYNHEATYAGEVAGIGQDDASNSHSDAQGSAIVRINSPSNLSDGDFLLWGHNESSVYVYDTLDVDGTTIESRMSRVWALDKTNDVGTVTVIFDLSVFSPITPSDVRLLIDRNGNGFTDNDVVPITGSISGSSITFSGVNFQDNDKFTLGSINFDQTPLPVELTDFYLNSNTESVDVMWTTASELNADYYHLLRSKDGKSFEYLAEIAANGNTSKVSNYKFTDYSPYSGVSYYQLVQVDFDGRKTDYAPISVNREQEQSFALVPNPSNGAFRLKSPVQPKENTEVFVYSSLGELIHSVTFSPEELNSKHIDLGLKSGVYFIKINQKNEQVETLKLIIR</sequence>
<feature type="domain" description="Secretion system C-terminal sorting" evidence="3">
    <location>
        <begin position="534"/>
        <end position="607"/>
    </location>
</feature>
<dbReference type="NCBIfam" id="TIGR04183">
    <property type="entry name" value="Por_Secre_tail"/>
    <property type="match status" value="1"/>
</dbReference>
<keyword evidence="1 2" id="KW-0732">Signal</keyword>
<protein>
    <submittedName>
        <fullName evidence="5">Uncharacterized protein</fullName>
    </submittedName>
</protein>
<proteinExistence type="predicted"/>
<dbReference type="AlphaFoldDB" id="A0A2U2XBZ3"/>
<dbReference type="Pfam" id="PF26628">
    <property type="entry name" value="DUF8202"/>
    <property type="match status" value="1"/>
</dbReference>
<evidence type="ECO:0000259" key="3">
    <source>
        <dbReference type="Pfam" id="PF18962"/>
    </source>
</evidence>
<dbReference type="OrthoDB" id="2582440at2"/>
<dbReference type="SUPFAM" id="SSF49899">
    <property type="entry name" value="Concanavalin A-like lectins/glucanases"/>
    <property type="match status" value="1"/>
</dbReference>
<organism evidence="5 6">
    <name type="scientific">Brumimicrobium oceani</name>
    <dbReference type="NCBI Taxonomy" id="2100725"/>
    <lineage>
        <taxon>Bacteria</taxon>
        <taxon>Pseudomonadati</taxon>
        <taxon>Bacteroidota</taxon>
        <taxon>Flavobacteriia</taxon>
        <taxon>Flavobacteriales</taxon>
        <taxon>Crocinitomicaceae</taxon>
        <taxon>Brumimicrobium</taxon>
    </lineage>
</organism>
<dbReference type="EMBL" id="QFRJ01000007">
    <property type="protein sequence ID" value="PWH85298.1"/>
    <property type="molecule type" value="Genomic_DNA"/>
</dbReference>
<dbReference type="Proteomes" id="UP000245370">
    <property type="component" value="Unassembled WGS sequence"/>
</dbReference>
<dbReference type="GO" id="GO:0004553">
    <property type="term" value="F:hydrolase activity, hydrolyzing O-glycosyl compounds"/>
    <property type="evidence" value="ECO:0007669"/>
    <property type="project" value="UniProtKB-ARBA"/>
</dbReference>
<keyword evidence="6" id="KW-1185">Reference proteome</keyword>
<dbReference type="InterPro" id="IPR026444">
    <property type="entry name" value="Secre_tail"/>
</dbReference>
<evidence type="ECO:0000256" key="2">
    <source>
        <dbReference type="SAM" id="SignalP"/>
    </source>
</evidence>
<dbReference type="InterPro" id="IPR058515">
    <property type="entry name" value="DUF8202"/>
</dbReference>
<evidence type="ECO:0000313" key="6">
    <source>
        <dbReference type="Proteomes" id="UP000245370"/>
    </source>
</evidence>
<comment type="caution">
    <text evidence="5">The sequence shown here is derived from an EMBL/GenBank/DDBJ whole genome shotgun (WGS) entry which is preliminary data.</text>
</comment>
<accession>A0A2U2XBZ3</accession>
<dbReference type="GO" id="GO:0005975">
    <property type="term" value="P:carbohydrate metabolic process"/>
    <property type="evidence" value="ECO:0007669"/>
    <property type="project" value="UniProtKB-ARBA"/>
</dbReference>
<dbReference type="InterPro" id="IPR013320">
    <property type="entry name" value="ConA-like_dom_sf"/>
</dbReference>
<dbReference type="RefSeq" id="WP_109359699.1">
    <property type="nucleotide sequence ID" value="NZ_QFRJ01000007.1"/>
</dbReference>
<reference evidence="5 6" key="2">
    <citation type="submission" date="2018-05" db="EMBL/GenBank/DDBJ databases">
        <authorList>
            <person name="Lanie J.A."/>
            <person name="Ng W.-L."/>
            <person name="Kazmierczak K.M."/>
            <person name="Andrzejewski T.M."/>
            <person name="Davidsen T.M."/>
            <person name="Wayne K.J."/>
            <person name="Tettelin H."/>
            <person name="Glass J.I."/>
            <person name="Rusch D."/>
            <person name="Podicherti R."/>
            <person name="Tsui H.-C.T."/>
            <person name="Winkler M.E."/>
        </authorList>
    </citation>
    <scope>NUCLEOTIDE SEQUENCE [LARGE SCALE GENOMIC DNA]</scope>
    <source>
        <strain evidence="5 6">C305</strain>
    </source>
</reference>
<gene>
    <name evidence="5" type="ORF">DIT68_10190</name>
</gene>
<feature type="domain" description="DUF8202" evidence="4">
    <location>
        <begin position="252"/>
        <end position="414"/>
    </location>
</feature>
<dbReference type="Pfam" id="PF18962">
    <property type="entry name" value="Por_Secre_tail"/>
    <property type="match status" value="1"/>
</dbReference>
<evidence type="ECO:0000259" key="4">
    <source>
        <dbReference type="Pfam" id="PF26628"/>
    </source>
</evidence>
<name>A0A2U2XBZ3_9FLAO</name>
<feature type="signal peptide" evidence="2">
    <location>
        <begin position="1"/>
        <end position="19"/>
    </location>
</feature>
<evidence type="ECO:0000313" key="5">
    <source>
        <dbReference type="EMBL" id="PWH85298.1"/>
    </source>
</evidence>
<evidence type="ECO:0000256" key="1">
    <source>
        <dbReference type="ARBA" id="ARBA00022729"/>
    </source>
</evidence>
<reference evidence="5 6" key="1">
    <citation type="submission" date="2018-05" db="EMBL/GenBank/DDBJ databases">
        <title>Brumimicrobium oceani sp. nov., isolated from coastal sediment.</title>
        <authorList>
            <person name="Kou Y."/>
        </authorList>
    </citation>
    <scope>NUCLEOTIDE SEQUENCE [LARGE SCALE GENOMIC DNA]</scope>
    <source>
        <strain evidence="5 6">C305</strain>
    </source>
</reference>